<feature type="transmembrane region" description="Helical" evidence="7">
    <location>
        <begin position="63"/>
        <end position="86"/>
    </location>
</feature>
<keyword evidence="6 7" id="KW-0472">Membrane</keyword>
<feature type="transmembrane region" description="Helical" evidence="7">
    <location>
        <begin position="230"/>
        <end position="249"/>
    </location>
</feature>
<evidence type="ECO:0000256" key="3">
    <source>
        <dbReference type="ARBA" id="ARBA00022475"/>
    </source>
</evidence>
<keyword evidence="7" id="KW-0813">Transport</keyword>
<dbReference type="InterPro" id="IPR042193">
    <property type="entry name" value="FHIPEP_3"/>
</dbReference>
<evidence type="ECO:0000256" key="4">
    <source>
        <dbReference type="ARBA" id="ARBA00022692"/>
    </source>
</evidence>
<keyword evidence="8" id="KW-0969">Cilium</keyword>
<dbReference type="InterPro" id="IPR042196">
    <property type="entry name" value="FHIPEP_4"/>
</dbReference>
<evidence type="ECO:0000256" key="5">
    <source>
        <dbReference type="ARBA" id="ARBA00022989"/>
    </source>
</evidence>
<evidence type="ECO:0000256" key="7">
    <source>
        <dbReference type="RuleBase" id="RU364093"/>
    </source>
</evidence>
<dbReference type="InterPro" id="IPR006301">
    <property type="entry name" value="FlhA"/>
</dbReference>
<comment type="function">
    <text evidence="7">Required for formation of the rod structure of the flagellar apparatus. Together with FliI and FliH, may constitute the export apparatus of flagellin.</text>
</comment>
<dbReference type="NCBIfam" id="TIGR01398">
    <property type="entry name" value="FlhA"/>
    <property type="match status" value="1"/>
</dbReference>
<sequence>MSGGARGNLPAVLKMPAISDAFQKIPLPNWLRGQSRWLPGSDVGLALAVAALLSVLVLPLPTFILDVGLALSVTASVLVLMVALFLTRPLDFTSFPTLLLLTTLLRLSLEVATTRLILSHGYEGAYAAGHVVAAFGGFLMGGDVVIGAILFTILLVVNFMVITKGSGRIAEVAARFSLDAMPGKQMAIDAELSSGAINDRVARQRRKELQEESGFYGAMDGAAKFVRGDAIASLIITAINIVGGLAIGIGRHGMSVSDAASAFTTLTIGDGLVSQIPALLVSTASGIVVTKGGTEGAADVTLVRQLGGNPKPLALAAGSAAVLALMPGLPTLPFLALAGLAGAGAWFRYRSPIQEQDSDGDAVSLPENTQSAEAPISDSLRVDLLRLELGFNLLSIASGDGARLTEQIKVLRRTIAGEMGFILPPVRIQDNLQLSADAYSVRIREIEIGHGEVQISRLMAMNPKGGLPDLPGDQTREPAFNLPALWIDQSLREKAIMQGYTVVDPASVIITHLTELVRENMSDLLSYTETQKLLDELPRDQQKLIVDLVPSQVSVSVIQRVLQGLLAERISIRDLSGILEALQEGCGQGQKSVSALTAHVRVRLARQISAAVTGPKGYIPILTLSPDWEVVFSENMVGPADDRQVALPPSRLNEFVGKLRQALDMALGQGENPVILVAGGFRRPVRMIVERIRPATMVLSQAEISTRAKIYTVGVIQ</sequence>
<feature type="transmembrane region" description="Helical" evidence="7">
    <location>
        <begin position="314"/>
        <end position="347"/>
    </location>
</feature>
<proteinExistence type="inferred from homology"/>
<feature type="transmembrane region" description="Helical" evidence="7">
    <location>
        <begin position="37"/>
        <end position="57"/>
    </location>
</feature>
<accession>A0ABQ5WIC5</accession>
<keyword evidence="5 7" id="KW-1133">Transmembrane helix</keyword>
<evidence type="ECO:0000256" key="2">
    <source>
        <dbReference type="ARBA" id="ARBA00008835"/>
    </source>
</evidence>
<keyword evidence="7" id="KW-0653">Protein transport</keyword>
<dbReference type="PROSITE" id="PS00994">
    <property type="entry name" value="FHIPEP"/>
    <property type="match status" value="1"/>
</dbReference>
<dbReference type="PANTHER" id="PTHR30161">
    <property type="entry name" value="FLAGELLAR EXPORT PROTEIN, MEMBRANE FLHA SUBUNIT-RELATED"/>
    <property type="match status" value="1"/>
</dbReference>
<keyword evidence="8" id="KW-0282">Flagellum</keyword>
<evidence type="ECO:0000313" key="9">
    <source>
        <dbReference type="Proteomes" id="UP001156613"/>
    </source>
</evidence>
<comment type="subcellular location">
    <subcellularLocation>
        <location evidence="1 7">Cell membrane</location>
        <topology evidence="1 7">Multi-pass membrane protein</topology>
    </subcellularLocation>
</comment>
<dbReference type="Gene3D" id="3.40.30.60">
    <property type="entry name" value="FHIPEP family, domain 1"/>
    <property type="match status" value="1"/>
</dbReference>
<protein>
    <recommendedName>
        <fullName evidence="7">Flagellar biosynthesis protein FlhA</fullName>
    </recommendedName>
</protein>
<dbReference type="Pfam" id="PF00771">
    <property type="entry name" value="FHIPEP"/>
    <property type="match status" value="1"/>
</dbReference>
<comment type="similarity">
    <text evidence="2 7">Belongs to the FHIPEP (flagella/HR/invasion proteins export pore) family.</text>
</comment>
<keyword evidence="9" id="KW-1185">Reference proteome</keyword>
<evidence type="ECO:0000256" key="6">
    <source>
        <dbReference type="ARBA" id="ARBA00023136"/>
    </source>
</evidence>
<dbReference type="InterPro" id="IPR042194">
    <property type="entry name" value="FHIPEP_1"/>
</dbReference>
<reference evidence="9" key="1">
    <citation type="journal article" date="2019" name="Int. J. Syst. Evol. Microbiol.">
        <title>The Global Catalogue of Microorganisms (GCM) 10K type strain sequencing project: providing services to taxonomists for standard genome sequencing and annotation.</title>
        <authorList>
            <consortium name="The Broad Institute Genomics Platform"/>
            <consortium name="The Broad Institute Genome Sequencing Center for Infectious Disease"/>
            <person name="Wu L."/>
            <person name="Ma J."/>
        </authorList>
    </citation>
    <scope>NUCLEOTIDE SEQUENCE [LARGE SCALE GENOMIC DNA]</scope>
    <source>
        <strain evidence="9">NBRC 3271</strain>
    </source>
</reference>
<gene>
    <name evidence="7 8" type="primary">flhA</name>
    <name evidence="8" type="ORF">GCM10010937_15150</name>
</gene>
<dbReference type="PANTHER" id="PTHR30161:SF1">
    <property type="entry name" value="FLAGELLAR BIOSYNTHESIS PROTEIN FLHA-RELATED"/>
    <property type="match status" value="1"/>
</dbReference>
<comment type="caution">
    <text evidence="7">Lacks conserved residue(s) required for the propagation of feature annotation.</text>
</comment>
<keyword evidence="3 7" id="KW-1003">Cell membrane</keyword>
<keyword evidence="7" id="KW-1005">Bacterial flagellum biogenesis</keyword>
<dbReference type="Gene3D" id="3.40.50.12790">
    <property type="entry name" value="FHIPEP family, domain 4"/>
    <property type="match status" value="1"/>
</dbReference>
<dbReference type="PRINTS" id="PR00949">
    <property type="entry name" value="TYPE3IMAPROT"/>
</dbReference>
<dbReference type="EMBL" id="BSNT01000053">
    <property type="protein sequence ID" value="GLQ59712.1"/>
    <property type="molecule type" value="Genomic_DNA"/>
</dbReference>
<comment type="caution">
    <text evidence="8">The sequence shown here is derived from an EMBL/GenBank/DDBJ whole genome shotgun (WGS) entry which is preliminary data.</text>
</comment>
<keyword evidence="8" id="KW-0966">Cell projection</keyword>
<evidence type="ECO:0000313" key="8">
    <source>
        <dbReference type="EMBL" id="GLQ59712.1"/>
    </source>
</evidence>
<dbReference type="RefSeq" id="WP_082785202.1">
    <property type="nucleotide sequence ID" value="NZ_BEWO01000037.1"/>
</dbReference>
<keyword evidence="7" id="KW-1006">Bacterial flagellum protein export</keyword>
<dbReference type="InterPro" id="IPR025505">
    <property type="entry name" value="FHIPEP_CS"/>
</dbReference>
<keyword evidence="4 7" id="KW-0812">Transmembrane</keyword>
<dbReference type="PIRSF" id="PIRSF005419">
    <property type="entry name" value="FlhA"/>
    <property type="match status" value="1"/>
</dbReference>
<dbReference type="Gene3D" id="1.10.8.540">
    <property type="entry name" value="FHIPEP family, domain 3"/>
    <property type="match status" value="1"/>
</dbReference>
<organism evidence="8 9">
    <name type="scientific">Gluconobacter japonicus</name>
    <dbReference type="NCBI Taxonomy" id="376620"/>
    <lineage>
        <taxon>Bacteria</taxon>
        <taxon>Pseudomonadati</taxon>
        <taxon>Pseudomonadota</taxon>
        <taxon>Alphaproteobacteria</taxon>
        <taxon>Acetobacterales</taxon>
        <taxon>Acetobacteraceae</taxon>
        <taxon>Gluconobacter</taxon>
    </lineage>
</organism>
<evidence type="ECO:0000256" key="1">
    <source>
        <dbReference type="ARBA" id="ARBA00004651"/>
    </source>
</evidence>
<name>A0ABQ5WIC5_GLUJA</name>
<dbReference type="Proteomes" id="UP001156613">
    <property type="component" value="Unassembled WGS sequence"/>
</dbReference>
<dbReference type="InterPro" id="IPR001712">
    <property type="entry name" value="T3SS_FHIPEP"/>
</dbReference>
<feature type="transmembrane region" description="Helical" evidence="7">
    <location>
        <begin position="138"/>
        <end position="161"/>
    </location>
</feature>